<keyword evidence="11" id="KW-0511">Multifunctional enzyme</keyword>
<dbReference type="InterPro" id="IPR024072">
    <property type="entry name" value="DHFR-like_dom_sf"/>
</dbReference>
<dbReference type="PROSITE" id="PS51747">
    <property type="entry name" value="CYT_DCMP_DEAMINASES_2"/>
    <property type="match status" value="1"/>
</dbReference>
<evidence type="ECO:0000256" key="9">
    <source>
        <dbReference type="ARBA" id="ARBA00022857"/>
    </source>
</evidence>
<organism evidence="18 19">
    <name type="scientific">Corynebacterium camporealensis</name>
    <dbReference type="NCBI Taxonomy" id="161896"/>
    <lineage>
        <taxon>Bacteria</taxon>
        <taxon>Bacillati</taxon>
        <taxon>Actinomycetota</taxon>
        <taxon>Actinomycetes</taxon>
        <taxon>Mycobacteriales</taxon>
        <taxon>Corynebacteriaceae</taxon>
        <taxon>Corynebacterium</taxon>
    </lineage>
</organism>
<dbReference type="Pfam" id="PF01872">
    <property type="entry name" value="RibD_C"/>
    <property type="match status" value="1"/>
</dbReference>
<feature type="active site" description="Proton donor" evidence="15">
    <location>
        <position position="55"/>
    </location>
</feature>
<keyword evidence="19" id="KW-1185">Reference proteome</keyword>
<dbReference type="PROSITE" id="PS00903">
    <property type="entry name" value="CYT_DCMP_DEAMINASES_1"/>
    <property type="match status" value="1"/>
</dbReference>
<dbReference type="InterPro" id="IPR016193">
    <property type="entry name" value="Cytidine_deaminase-like"/>
</dbReference>
<evidence type="ECO:0000256" key="6">
    <source>
        <dbReference type="ARBA" id="ARBA00022619"/>
    </source>
</evidence>
<dbReference type="NCBIfam" id="TIGR00326">
    <property type="entry name" value="eubact_ribD"/>
    <property type="match status" value="1"/>
</dbReference>
<dbReference type="EMBL" id="CP011311">
    <property type="protein sequence ID" value="AKE39231.1"/>
    <property type="molecule type" value="Genomic_DNA"/>
</dbReference>
<dbReference type="Gene3D" id="3.40.430.10">
    <property type="entry name" value="Dihydrofolate Reductase, subunit A"/>
    <property type="match status" value="2"/>
</dbReference>
<dbReference type="UniPathway" id="UPA00275">
    <property type="reaction ID" value="UER00401"/>
</dbReference>
<comment type="similarity">
    <text evidence="5 14">In the C-terminal section; belongs to the HTP reductase family.</text>
</comment>
<evidence type="ECO:0000256" key="14">
    <source>
        <dbReference type="PIRNR" id="PIRNR006769"/>
    </source>
</evidence>
<keyword evidence="7 14" id="KW-0479">Metal-binding</keyword>
<feature type="binding site" evidence="16">
    <location>
        <position position="156"/>
    </location>
    <ligand>
        <name>NADP(+)</name>
        <dbReference type="ChEBI" id="CHEBI:58349"/>
    </ligand>
</feature>
<evidence type="ECO:0000256" key="1">
    <source>
        <dbReference type="ARBA" id="ARBA00002151"/>
    </source>
</evidence>
<dbReference type="STRING" id="161896.UL81_06340"/>
<feature type="binding site" evidence="16">
    <location>
        <position position="202"/>
    </location>
    <ligand>
        <name>NADP(+)</name>
        <dbReference type="ChEBI" id="CHEBI:58349"/>
    </ligand>
</feature>
<evidence type="ECO:0000313" key="19">
    <source>
        <dbReference type="Proteomes" id="UP000033566"/>
    </source>
</evidence>
<dbReference type="InterPro" id="IPR004794">
    <property type="entry name" value="Eubact_RibD"/>
</dbReference>
<feature type="binding site" evidence="17">
    <location>
        <position position="53"/>
    </location>
    <ligand>
        <name>Zn(2+)</name>
        <dbReference type="ChEBI" id="CHEBI:29105"/>
        <note>catalytic</note>
    </ligand>
</feature>
<dbReference type="GO" id="GO:0009231">
    <property type="term" value="P:riboflavin biosynthetic process"/>
    <property type="evidence" value="ECO:0007669"/>
    <property type="project" value="UniProtKB-UniPathway"/>
</dbReference>
<feature type="binding site" evidence="16">
    <location>
        <position position="170"/>
    </location>
    <ligand>
        <name>substrate</name>
    </ligand>
</feature>
<dbReference type="Proteomes" id="UP000033566">
    <property type="component" value="Chromosome"/>
</dbReference>
<comment type="function">
    <text evidence="1 14">Converts 2,5-diamino-6-(ribosylamino)-4(3h)-pyrimidinone 5'-phosphate into 5-amino-6-(ribosylamino)-2,4(1h,3h)-pyrimidinedione 5'-phosphate.</text>
</comment>
<protein>
    <recommendedName>
        <fullName evidence="14">Riboflavin biosynthesis protein RibD</fullName>
    </recommendedName>
    <domain>
        <recommendedName>
            <fullName evidence="14">Diaminohydroxyphosphoribosylaminopyrimidine deaminase</fullName>
            <shortName evidence="14">DRAP deaminase</shortName>
            <ecNumber evidence="14">3.5.4.26</ecNumber>
        </recommendedName>
        <alternativeName>
            <fullName evidence="14">Riboflavin-specific deaminase</fullName>
        </alternativeName>
    </domain>
    <domain>
        <recommendedName>
            <fullName evidence="14">5-amino-6-(5-phosphoribosylamino)uracil reductase</fullName>
            <ecNumber evidence="14">1.1.1.193</ecNumber>
        </recommendedName>
        <alternativeName>
            <fullName evidence="14">HTP reductase</fullName>
        </alternativeName>
    </domain>
</protein>
<dbReference type="RefSeq" id="WP_035104721.1">
    <property type="nucleotide sequence ID" value="NZ_CP011311.1"/>
</dbReference>
<dbReference type="AlphaFoldDB" id="A0A0F6TAQ5"/>
<keyword evidence="9 14" id="KW-0521">NADP</keyword>
<dbReference type="SUPFAM" id="SSF53927">
    <property type="entry name" value="Cytidine deaminase-like"/>
    <property type="match status" value="1"/>
</dbReference>
<evidence type="ECO:0000256" key="7">
    <source>
        <dbReference type="ARBA" id="ARBA00022723"/>
    </source>
</evidence>
<dbReference type="CDD" id="cd01284">
    <property type="entry name" value="Riboflavin_deaminase-reductase"/>
    <property type="match status" value="1"/>
</dbReference>
<dbReference type="InterPro" id="IPR002125">
    <property type="entry name" value="CMP_dCMP_dom"/>
</dbReference>
<keyword evidence="8 14" id="KW-0862">Zinc</keyword>
<feature type="binding site" evidence="16">
    <location>
        <position position="206"/>
    </location>
    <ligand>
        <name>substrate</name>
    </ligand>
</feature>
<proteinExistence type="inferred from homology"/>
<dbReference type="GO" id="GO:0008703">
    <property type="term" value="F:5-amino-6-(5-phosphoribosylamino)uracil reductase activity"/>
    <property type="evidence" value="ECO:0007669"/>
    <property type="project" value="UniProtKB-EC"/>
</dbReference>
<dbReference type="HOGENOM" id="CLU_036590_1_0_11"/>
<evidence type="ECO:0000256" key="13">
    <source>
        <dbReference type="ARBA" id="ARBA00049886"/>
    </source>
</evidence>
<feature type="binding site" evidence="16">
    <location>
        <position position="198"/>
    </location>
    <ligand>
        <name>NADP(+)</name>
        <dbReference type="ChEBI" id="CHEBI:58349"/>
    </ligand>
</feature>
<reference evidence="18 19" key="1">
    <citation type="journal article" date="2015" name="Genome Announc.">
        <title>Complete Genome Sequence of Corynebacterium camporealensis DSM 44610, Isolated from the Milk of a Manchega Sheep with Subclinical Mastitis.</title>
        <authorList>
            <person name="Ruckert C."/>
            <person name="Albersmeier A."/>
            <person name="Winkler A."/>
            <person name="Tauch A."/>
        </authorList>
    </citation>
    <scope>NUCLEOTIDE SEQUENCE [LARGE SCALE GENOMIC DNA]</scope>
    <source>
        <strain evidence="18 19">DSM 44610</strain>
    </source>
</reference>
<evidence type="ECO:0000256" key="17">
    <source>
        <dbReference type="PIRSR" id="PIRSR006769-3"/>
    </source>
</evidence>
<feature type="binding site" evidence="16">
    <location>
        <position position="172"/>
    </location>
    <ligand>
        <name>NADP(+)</name>
        <dbReference type="ChEBI" id="CHEBI:58349"/>
    </ligand>
</feature>
<dbReference type="Gene3D" id="3.40.140.10">
    <property type="entry name" value="Cytidine Deaminase, domain 2"/>
    <property type="match status" value="1"/>
</dbReference>
<evidence type="ECO:0000256" key="2">
    <source>
        <dbReference type="ARBA" id="ARBA00004882"/>
    </source>
</evidence>
<evidence type="ECO:0000256" key="10">
    <source>
        <dbReference type="ARBA" id="ARBA00023002"/>
    </source>
</evidence>
<comment type="pathway">
    <text evidence="3 14">Cofactor biosynthesis; riboflavin biosynthesis; 5-amino-6-(D-ribitylamino)uracil from GTP: step 3/4.</text>
</comment>
<evidence type="ECO:0000256" key="15">
    <source>
        <dbReference type="PIRSR" id="PIRSR006769-1"/>
    </source>
</evidence>
<feature type="binding site" evidence="16">
    <location>
        <begin position="270"/>
        <end position="276"/>
    </location>
    <ligand>
        <name>NADP(+)</name>
        <dbReference type="ChEBI" id="CHEBI:58349"/>
    </ligand>
</feature>
<feature type="binding site" evidence="16">
    <location>
        <position position="268"/>
    </location>
    <ligand>
        <name>substrate</name>
    </ligand>
</feature>
<dbReference type="InterPro" id="IPR002734">
    <property type="entry name" value="RibDG_C"/>
</dbReference>
<dbReference type="InterPro" id="IPR050765">
    <property type="entry name" value="Riboflavin_Biosynth_HTPR"/>
</dbReference>
<comment type="catalytic activity">
    <reaction evidence="13 14">
        <text>2,5-diamino-6-hydroxy-4-(5-phosphoribosylamino)-pyrimidine + H2O + H(+) = 5-amino-6-(5-phospho-D-ribosylamino)uracil + NH4(+)</text>
        <dbReference type="Rhea" id="RHEA:21868"/>
        <dbReference type="ChEBI" id="CHEBI:15377"/>
        <dbReference type="ChEBI" id="CHEBI:15378"/>
        <dbReference type="ChEBI" id="CHEBI:28938"/>
        <dbReference type="ChEBI" id="CHEBI:58453"/>
        <dbReference type="ChEBI" id="CHEBI:58614"/>
        <dbReference type="EC" id="3.5.4.26"/>
    </reaction>
</comment>
<feature type="binding site" evidence="17">
    <location>
        <position position="87"/>
    </location>
    <ligand>
        <name>Zn(2+)</name>
        <dbReference type="ChEBI" id="CHEBI:29105"/>
        <note>catalytic</note>
    </ligand>
</feature>
<evidence type="ECO:0000256" key="3">
    <source>
        <dbReference type="ARBA" id="ARBA00004910"/>
    </source>
</evidence>
<evidence type="ECO:0000256" key="12">
    <source>
        <dbReference type="ARBA" id="ARBA00049861"/>
    </source>
</evidence>
<dbReference type="GO" id="GO:0008835">
    <property type="term" value="F:diaminohydroxyphosphoribosylaminopyrimidine deaminase activity"/>
    <property type="evidence" value="ECO:0007669"/>
    <property type="project" value="UniProtKB-EC"/>
</dbReference>
<name>A0A0F6TAQ5_9CORY</name>
<accession>A0A0F6TAQ5</accession>
<feature type="binding site" evidence="16">
    <location>
        <position position="209"/>
    </location>
    <ligand>
        <name>substrate</name>
    </ligand>
</feature>
<dbReference type="Pfam" id="PF00383">
    <property type="entry name" value="dCMP_cyt_deam_1"/>
    <property type="match status" value="1"/>
</dbReference>
<evidence type="ECO:0000256" key="8">
    <source>
        <dbReference type="ARBA" id="ARBA00022833"/>
    </source>
</evidence>
<dbReference type="SUPFAM" id="SSF53597">
    <property type="entry name" value="Dihydrofolate reductase-like"/>
    <property type="match status" value="1"/>
</dbReference>
<keyword evidence="6 14" id="KW-0686">Riboflavin biosynthesis</keyword>
<dbReference type="PANTHER" id="PTHR38011:SF7">
    <property type="entry name" value="2,5-DIAMINO-6-RIBOSYLAMINO-4(3H)-PYRIMIDINONE 5'-PHOSPHATE REDUCTASE"/>
    <property type="match status" value="1"/>
</dbReference>
<dbReference type="InterPro" id="IPR016192">
    <property type="entry name" value="APOBEC/CMP_deaminase_Zn-bd"/>
</dbReference>
<sequence>MNQNLDKAVHDAMAAGAAVRGTTSPNPPVGAVILNDAGETVGVGATQPVGGAHAEVMALQAAGEAARGGTAVVTLEPCDHTGNTGPCTQALIDAGIKHVFYLHADPNPDAAGGADTLRAAGVEVTQLEVPHGVEDALIPWLSALRWGRPHVTLKFAQTLDGFTAAVDGSSKWITGERAREWVHQDRSHRDAIVIGTGTALADNPSLTARRPDGELFDAQPRRVVIGKRDVSAGPATENLQNLGFEQYHSIEEALGVLYDSGARDILVEGGAGLASAFINAGYVDLIQAYIAPVLLGEGRSVLAHPLAQTLNDAPRFRRVRALELGDDILVEYVHAPEES</sequence>
<evidence type="ECO:0000256" key="4">
    <source>
        <dbReference type="ARBA" id="ARBA00005259"/>
    </source>
</evidence>
<feature type="binding site" evidence="16">
    <location>
        <position position="186"/>
    </location>
    <ligand>
        <name>substrate</name>
    </ligand>
</feature>
<evidence type="ECO:0000256" key="5">
    <source>
        <dbReference type="ARBA" id="ARBA00007417"/>
    </source>
</evidence>
<feature type="binding site" evidence="17">
    <location>
        <position position="78"/>
    </location>
    <ligand>
        <name>Zn(2+)</name>
        <dbReference type="ChEBI" id="CHEBI:29105"/>
        <note>catalytic</note>
    </ligand>
</feature>
<comment type="pathway">
    <text evidence="2 14">Cofactor biosynthesis; riboflavin biosynthesis; 5-amino-6-(D-ribitylamino)uracil from GTP: step 2/4.</text>
</comment>
<dbReference type="GO" id="GO:0008270">
    <property type="term" value="F:zinc ion binding"/>
    <property type="evidence" value="ECO:0007669"/>
    <property type="project" value="InterPro"/>
</dbReference>
<dbReference type="OrthoDB" id="9800865at2"/>
<dbReference type="PIRSF" id="PIRSF006769">
    <property type="entry name" value="RibD"/>
    <property type="match status" value="1"/>
</dbReference>
<dbReference type="EC" id="1.1.1.193" evidence="14"/>
<dbReference type="PATRIC" id="fig|161896.4.peg.1244"/>
<comment type="cofactor">
    <cofactor evidence="14 17">
        <name>Zn(2+)</name>
        <dbReference type="ChEBI" id="CHEBI:29105"/>
    </cofactor>
    <text evidence="14 17">Binds 1 zinc ion.</text>
</comment>
<comment type="similarity">
    <text evidence="4 14">In the N-terminal section; belongs to the cytidine and deoxycytidylate deaminase family.</text>
</comment>
<evidence type="ECO:0000256" key="11">
    <source>
        <dbReference type="ARBA" id="ARBA00023268"/>
    </source>
</evidence>
<gene>
    <name evidence="18" type="primary">ribD</name>
    <name evidence="18" type="ORF">UL81_06340</name>
</gene>
<keyword evidence="10 14" id="KW-0560">Oxidoreductase</keyword>
<evidence type="ECO:0000313" key="18">
    <source>
        <dbReference type="EMBL" id="AKE39231.1"/>
    </source>
</evidence>
<dbReference type="PANTHER" id="PTHR38011">
    <property type="entry name" value="DIHYDROFOLATE REDUCTASE FAMILY PROTEIN (AFU_ORTHOLOGUE AFUA_8G06820)"/>
    <property type="match status" value="1"/>
</dbReference>
<keyword evidence="14" id="KW-0378">Hydrolase</keyword>
<dbReference type="EC" id="3.5.4.26" evidence="14"/>
<evidence type="ECO:0000256" key="16">
    <source>
        <dbReference type="PIRSR" id="PIRSR006769-2"/>
    </source>
</evidence>
<dbReference type="KEGG" id="ccj:UL81_06340"/>
<comment type="catalytic activity">
    <reaction evidence="12 14">
        <text>5-amino-6-(5-phospho-D-ribitylamino)uracil + NADP(+) = 5-amino-6-(5-phospho-D-ribosylamino)uracil + NADPH + H(+)</text>
        <dbReference type="Rhea" id="RHEA:17845"/>
        <dbReference type="ChEBI" id="CHEBI:15378"/>
        <dbReference type="ChEBI" id="CHEBI:57783"/>
        <dbReference type="ChEBI" id="CHEBI:58349"/>
        <dbReference type="ChEBI" id="CHEBI:58421"/>
        <dbReference type="ChEBI" id="CHEBI:58453"/>
        <dbReference type="EC" id="1.1.1.193"/>
    </reaction>
</comment>